<sequence>MKGQKKTAIFRAPFALAKPLMTAEQVAIRRAINHLCACELRSDWRNQGGEWRVLALKRGNPPCVGVGVSLEEEEIEAAVVRFGASVNDPPKSIDLNGWNINQSFCQMEWIGLLVNVQHHIQLVLKSKRSNWTAGL</sequence>
<dbReference type="AlphaFoldDB" id="A0A4Y2QFU9"/>
<proteinExistence type="predicted"/>
<comment type="caution">
    <text evidence="1">The sequence shown here is derived from an EMBL/GenBank/DDBJ whole genome shotgun (WGS) entry which is preliminary data.</text>
</comment>
<name>A0A4Y2QFU9_ARAVE</name>
<evidence type="ECO:0000313" key="2">
    <source>
        <dbReference type="Proteomes" id="UP000499080"/>
    </source>
</evidence>
<gene>
    <name evidence="1" type="ORF">AVEN_217223_1</name>
</gene>
<reference evidence="1 2" key="1">
    <citation type="journal article" date="2019" name="Sci. Rep.">
        <title>Orb-weaving spider Araneus ventricosus genome elucidates the spidroin gene catalogue.</title>
        <authorList>
            <person name="Kono N."/>
            <person name="Nakamura H."/>
            <person name="Ohtoshi R."/>
            <person name="Moran D.A.P."/>
            <person name="Shinohara A."/>
            <person name="Yoshida Y."/>
            <person name="Fujiwara M."/>
            <person name="Mori M."/>
            <person name="Tomita M."/>
            <person name="Arakawa K."/>
        </authorList>
    </citation>
    <scope>NUCLEOTIDE SEQUENCE [LARGE SCALE GENOMIC DNA]</scope>
</reference>
<protein>
    <submittedName>
        <fullName evidence="1">Uncharacterized protein</fullName>
    </submittedName>
</protein>
<dbReference type="Proteomes" id="UP000499080">
    <property type="component" value="Unassembled WGS sequence"/>
</dbReference>
<evidence type="ECO:0000313" key="1">
    <source>
        <dbReference type="EMBL" id="GBN61687.1"/>
    </source>
</evidence>
<organism evidence="1 2">
    <name type="scientific">Araneus ventricosus</name>
    <name type="common">Orbweaver spider</name>
    <name type="synonym">Epeira ventricosa</name>
    <dbReference type="NCBI Taxonomy" id="182803"/>
    <lineage>
        <taxon>Eukaryota</taxon>
        <taxon>Metazoa</taxon>
        <taxon>Ecdysozoa</taxon>
        <taxon>Arthropoda</taxon>
        <taxon>Chelicerata</taxon>
        <taxon>Arachnida</taxon>
        <taxon>Araneae</taxon>
        <taxon>Araneomorphae</taxon>
        <taxon>Entelegynae</taxon>
        <taxon>Araneoidea</taxon>
        <taxon>Araneidae</taxon>
        <taxon>Araneus</taxon>
    </lineage>
</organism>
<accession>A0A4Y2QFU9</accession>
<keyword evidence="2" id="KW-1185">Reference proteome</keyword>
<dbReference type="EMBL" id="BGPR01013673">
    <property type="protein sequence ID" value="GBN61687.1"/>
    <property type="molecule type" value="Genomic_DNA"/>
</dbReference>